<evidence type="ECO:0000313" key="2">
    <source>
        <dbReference type="EMBL" id="KIM24965.1"/>
    </source>
</evidence>
<dbReference type="PANTHER" id="PTHR13170:SF16">
    <property type="entry name" value="PROTEIN O-GLCNACASE"/>
    <property type="match status" value="1"/>
</dbReference>
<dbReference type="CDD" id="cd04301">
    <property type="entry name" value="NAT_SF"/>
    <property type="match status" value="1"/>
</dbReference>
<feature type="domain" description="N-acetyltransferase" evidence="1">
    <location>
        <begin position="137"/>
        <end position="213"/>
    </location>
</feature>
<accession>A0A0C3AK57</accession>
<dbReference type="EMBL" id="KN824318">
    <property type="protein sequence ID" value="KIM24965.1"/>
    <property type="molecule type" value="Genomic_DNA"/>
</dbReference>
<dbReference type="Gene3D" id="3.40.630.30">
    <property type="match status" value="1"/>
</dbReference>
<dbReference type="PROSITE" id="PS51186">
    <property type="entry name" value="GNAT"/>
    <property type="match status" value="1"/>
</dbReference>
<name>A0A0C3AK57_SERVB</name>
<keyword evidence="3" id="KW-1185">Reference proteome</keyword>
<dbReference type="InterPro" id="IPR000182">
    <property type="entry name" value="GNAT_dom"/>
</dbReference>
<dbReference type="PANTHER" id="PTHR13170">
    <property type="entry name" value="O-GLCNACASE"/>
    <property type="match status" value="1"/>
</dbReference>
<dbReference type="InterPro" id="IPR051822">
    <property type="entry name" value="Glycosyl_Hydrolase_84"/>
</dbReference>
<evidence type="ECO:0000313" key="3">
    <source>
        <dbReference type="Proteomes" id="UP000054097"/>
    </source>
</evidence>
<dbReference type="SUPFAM" id="SSF55729">
    <property type="entry name" value="Acyl-CoA N-acyltransferases (Nat)"/>
    <property type="match status" value="1"/>
</dbReference>
<reference evidence="2 3" key="1">
    <citation type="submission" date="2014-04" db="EMBL/GenBank/DDBJ databases">
        <authorList>
            <consortium name="DOE Joint Genome Institute"/>
            <person name="Kuo A."/>
            <person name="Zuccaro A."/>
            <person name="Kohler A."/>
            <person name="Nagy L.G."/>
            <person name="Floudas D."/>
            <person name="Copeland A."/>
            <person name="Barry K.W."/>
            <person name="Cichocki N."/>
            <person name="Veneault-Fourrey C."/>
            <person name="LaButti K."/>
            <person name="Lindquist E.A."/>
            <person name="Lipzen A."/>
            <person name="Lundell T."/>
            <person name="Morin E."/>
            <person name="Murat C."/>
            <person name="Sun H."/>
            <person name="Tunlid A."/>
            <person name="Henrissat B."/>
            <person name="Grigoriev I.V."/>
            <person name="Hibbett D.S."/>
            <person name="Martin F."/>
            <person name="Nordberg H.P."/>
            <person name="Cantor M.N."/>
            <person name="Hua S.X."/>
        </authorList>
    </citation>
    <scope>NUCLEOTIDE SEQUENCE [LARGE SCALE GENOMIC DNA]</scope>
    <source>
        <strain evidence="2 3">MAFF 305830</strain>
    </source>
</reference>
<proteinExistence type="predicted"/>
<dbReference type="InterPro" id="IPR013653">
    <property type="entry name" value="GCN5-like_dom"/>
</dbReference>
<sequence length="218" mass="24310">MVLKIREGIPADEAALLHICLVTGDAGKSAEPLVKTKELPGLIFAAPYVHLASAYCFVLVDDADSATNDSTDTVVGYIVGSTNCRAYERDAAENWYPAIRAKYSYPLDDAQEYSDVERLFLPQEVLDIYQAYLHINILEPYRGKGWGTRLIRAAAEAVKKDGGKGLWVRLNPKNEESLKFYTAIGFEKITTVKGEFYGFDGEFYGIDVEKYLNSDRGK</sequence>
<dbReference type="HOGENOM" id="CLU_086044_1_0_1"/>
<dbReference type="AlphaFoldDB" id="A0A0C3AK57"/>
<dbReference type="InterPro" id="IPR016181">
    <property type="entry name" value="Acyl_CoA_acyltransferase"/>
</dbReference>
<reference evidence="3" key="2">
    <citation type="submission" date="2015-01" db="EMBL/GenBank/DDBJ databases">
        <title>Evolutionary Origins and Diversification of the Mycorrhizal Mutualists.</title>
        <authorList>
            <consortium name="DOE Joint Genome Institute"/>
            <consortium name="Mycorrhizal Genomics Consortium"/>
            <person name="Kohler A."/>
            <person name="Kuo A."/>
            <person name="Nagy L.G."/>
            <person name="Floudas D."/>
            <person name="Copeland A."/>
            <person name="Barry K.W."/>
            <person name="Cichocki N."/>
            <person name="Veneault-Fourrey C."/>
            <person name="LaButti K."/>
            <person name="Lindquist E.A."/>
            <person name="Lipzen A."/>
            <person name="Lundell T."/>
            <person name="Morin E."/>
            <person name="Murat C."/>
            <person name="Riley R."/>
            <person name="Ohm R."/>
            <person name="Sun H."/>
            <person name="Tunlid A."/>
            <person name="Henrissat B."/>
            <person name="Grigoriev I.V."/>
            <person name="Hibbett D.S."/>
            <person name="Martin F."/>
        </authorList>
    </citation>
    <scope>NUCLEOTIDE SEQUENCE [LARGE SCALE GENOMIC DNA]</scope>
    <source>
        <strain evidence="3">MAFF 305830</strain>
    </source>
</reference>
<protein>
    <recommendedName>
        <fullName evidence="1">N-acetyltransferase domain-containing protein</fullName>
    </recommendedName>
</protein>
<evidence type="ECO:0000259" key="1">
    <source>
        <dbReference type="PROSITE" id="PS51186"/>
    </source>
</evidence>
<dbReference type="STRING" id="933852.A0A0C3AK57"/>
<dbReference type="OrthoDB" id="9975416at2759"/>
<gene>
    <name evidence="2" type="ORF">M408DRAFT_316707</name>
</gene>
<dbReference type="Pfam" id="PF08445">
    <property type="entry name" value="FR47"/>
    <property type="match status" value="1"/>
</dbReference>
<organism evidence="2 3">
    <name type="scientific">Serendipita vermifera MAFF 305830</name>
    <dbReference type="NCBI Taxonomy" id="933852"/>
    <lineage>
        <taxon>Eukaryota</taxon>
        <taxon>Fungi</taxon>
        <taxon>Dikarya</taxon>
        <taxon>Basidiomycota</taxon>
        <taxon>Agaricomycotina</taxon>
        <taxon>Agaricomycetes</taxon>
        <taxon>Sebacinales</taxon>
        <taxon>Serendipitaceae</taxon>
        <taxon>Serendipita</taxon>
    </lineage>
</organism>
<dbReference type="Proteomes" id="UP000054097">
    <property type="component" value="Unassembled WGS sequence"/>
</dbReference>
<dbReference type="GO" id="GO:0016747">
    <property type="term" value="F:acyltransferase activity, transferring groups other than amino-acyl groups"/>
    <property type="evidence" value="ECO:0007669"/>
    <property type="project" value="InterPro"/>
</dbReference>